<dbReference type="EMBL" id="JBHSFI010000005">
    <property type="protein sequence ID" value="MFC4629710.1"/>
    <property type="molecule type" value="Genomic_DNA"/>
</dbReference>
<dbReference type="Pfam" id="PF02627">
    <property type="entry name" value="CMD"/>
    <property type="match status" value="1"/>
</dbReference>
<accession>A0ABV9HK64</accession>
<dbReference type="SUPFAM" id="SSF69118">
    <property type="entry name" value="AhpD-like"/>
    <property type="match status" value="1"/>
</dbReference>
<dbReference type="RefSeq" id="WP_377136816.1">
    <property type="nucleotide sequence ID" value="NZ_JBHSFI010000005.1"/>
</dbReference>
<dbReference type="InterPro" id="IPR052512">
    <property type="entry name" value="4CMD/NDH-1_regulator"/>
</dbReference>
<reference evidence="3" key="1">
    <citation type="journal article" date="2019" name="Int. J. Syst. Evol. Microbiol.">
        <title>The Global Catalogue of Microorganisms (GCM) 10K type strain sequencing project: providing services to taxonomists for standard genome sequencing and annotation.</title>
        <authorList>
            <consortium name="The Broad Institute Genomics Platform"/>
            <consortium name="The Broad Institute Genome Sequencing Center for Infectious Disease"/>
            <person name="Wu L."/>
            <person name="Ma J."/>
        </authorList>
    </citation>
    <scope>NUCLEOTIDE SEQUENCE [LARGE SCALE GENOMIC DNA]</scope>
    <source>
        <strain evidence="3">CCUG 42722</strain>
    </source>
</reference>
<dbReference type="InterPro" id="IPR029032">
    <property type="entry name" value="AhpD-like"/>
</dbReference>
<feature type="domain" description="Carboxymuconolactone decarboxylase-like" evidence="1">
    <location>
        <begin position="43"/>
        <end position="127"/>
    </location>
</feature>
<name>A0ABV9HK64_9MICO</name>
<gene>
    <name evidence="2" type="ORF">ACFO6V_15790</name>
</gene>
<dbReference type="Gene3D" id="1.20.1290.10">
    <property type="entry name" value="AhpD-like"/>
    <property type="match status" value="1"/>
</dbReference>
<keyword evidence="3" id="KW-1185">Reference proteome</keyword>
<proteinExistence type="predicted"/>
<dbReference type="Proteomes" id="UP001596011">
    <property type="component" value="Unassembled WGS sequence"/>
</dbReference>
<protein>
    <submittedName>
        <fullName evidence="2">Carboxymuconolactone decarboxylase family protein</fullName>
    </submittedName>
</protein>
<evidence type="ECO:0000313" key="3">
    <source>
        <dbReference type="Proteomes" id="UP001596011"/>
    </source>
</evidence>
<dbReference type="InterPro" id="IPR003779">
    <property type="entry name" value="CMD-like"/>
</dbReference>
<evidence type="ECO:0000313" key="2">
    <source>
        <dbReference type="EMBL" id="MFC4629710.1"/>
    </source>
</evidence>
<organism evidence="2 3">
    <name type="scientific">Promicromonospora alba</name>
    <dbReference type="NCBI Taxonomy" id="1616110"/>
    <lineage>
        <taxon>Bacteria</taxon>
        <taxon>Bacillati</taxon>
        <taxon>Actinomycetota</taxon>
        <taxon>Actinomycetes</taxon>
        <taxon>Micrococcales</taxon>
        <taxon>Promicromonosporaceae</taxon>
        <taxon>Promicromonospora</taxon>
    </lineage>
</organism>
<dbReference type="PANTHER" id="PTHR33570:SF2">
    <property type="entry name" value="CARBOXYMUCONOLACTONE DECARBOXYLASE-LIKE DOMAIN-CONTAINING PROTEIN"/>
    <property type="match status" value="1"/>
</dbReference>
<evidence type="ECO:0000259" key="1">
    <source>
        <dbReference type="Pfam" id="PF02627"/>
    </source>
</evidence>
<dbReference type="PANTHER" id="PTHR33570">
    <property type="entry name" value="4-CARBOXYMUCONOLACTONE DECARBOXYLASE FAMILY PROTEIN"/>
    <property type="match status" value="1"/>
</dbReference>
<sequence>MSETGSSAASSTTRARAGRARYALNFGVDEATAQRLMTERAGPEYTAEVYEAAGGLGWQGNALTDRDRSIALISALVASGIIDDRLEVYLNLARRNGIDQDGLTQLMILLTAYIGQPLPSAAMGAVRRTHEH</sequence>
<comment type="caution">
    <text evidence="2">The sequence shown here is derived from an EMBL/GenBank/DDBJ whole genome shotgun (WGS) entry which is preliminary data.</text>
</comment>